<evidence type="ECO:0000256" key="1">
    <source>
        <dbReference type="SAM" id="MobiDB-lite"/>
    </source>
</evidence>
<feature type="region of interest" description="Disordered" evidence="1">
    <location>
        <begin position="268"/>
        <end position="290"/>
    </location>
</feature>
<dbReference type="Proteomes" id="UP000540412">
    <property type="component" value="Unassembled WGS sequence"/>
</dbReference>
<comment type="caution">
    <text evidence="2">The sequence shown here is derived from an EMBL/GenBank/DDBJ whole genome shotgun (WGS) entry which is preliminary data.</text>
</comment>
<organism evidence="2 3">
    <name type="scientific">Nocardia transvalensis</name>
    <dbReference type="NCBI Taxonomy" id="37333"/>
    <lineage>
        <taxon>Bacteria</taxon>
        <taxon>Bacillati</taxon>
        <taxon>Actinomycetota</taxon>
        <taxon>Actinomycetes</taxon>
        <taxon>Mycobacteriales</taxon>
        <taxon>Nocardiaceae</taxon>
        <taxon>Nocardia</taxon>
    </lineage>
</organism>
<evidence type="ECO:0000313" key="2">
    <source>
        <dbReference type="EMBL" id="MBB5914685.1"/>
    </source>
</evidence>
<feature type="compositionally biased region" description="Low complexity" evidence="1">
    <location>
        <begin position="64"/>
        <end position="77"/>
    </location>
</feature>
<accession>A0A7W9UJH6</accession>
<name>A0A7W9UJH6_9NOCA</name>
<feature type="region of interest" description="Disordered" evidence="1">
    <location>
        <begin position="156"/>
        <end position="195"/>
    </location>
</feature>
<protein>
    <submittedName>
        <fullName evidence="2">Uncharacterized protein</fullName>
    </submittedName>
</protein>
<dbReference type="AlphaFoldDB" id="A0A7W9UJH6"/>
<dbReference type="EMBL" id="JACHIT010000001">
    <property type="protein sequence ID" value="MBB5914685.1"/>
    <property type="molecule type" value="Genomic_DNA"/>
</dbReference>
<sequence>MTRGLLSPRGIPTLLPNRPAAHLLSPQGLVARRLSRPVPVARPPSRRGLVPRHPTVAAHPASPREPATRPTTHRTAAPPSPRGTAARLRPTAPHLLTPTAARPTTRPNLVAHRPTHQIAPHLLTRTPVRPANPPKPVAHRPIRRIAAHLLTPTPVRTRSHRTVAPPLPHKTAARTTSRRALGPGSRLGPTAHRPSRRAVIRTPSIPAPMARTVSRRIPALKRRGPVRPNTLRMGARRPIAAVRRPRIRPATRHRQGQTWDNTAHMIQARSHPTTSHPRTPASRLRGLLRA</sequence>
<feature type="region of interest" description="Disordered" evidence="1">
    <location>
        <begin position="35"/>
        <end position="107"/>
    </location>
</feature>
<feature type="compositionally biased region" description="Low complexity" evidence="1">
    <location>
        <begin position="87"/>
        <end position="107"/>
    </location>
</feature>
<keyword evidence="3" id="KW-1185">Reference proteome</keyword>
<reference evidence="2 3" key="1">
    <citation type="submission" date="2020-08" db="EMBL/GenBank/DDBJ databases">
        <title>Sequencing the genomes of 1000 actinobacteria strains.</title>
        <authorList>
            <person name="Klenk H.-P."/>
        </authorList>
    </citation>
    <scope>NUCLEOTIDE SEQUENCE [LARGE SCALE GENOMIC DNA]</scope>
    <source>
        <strain evidence="2 3">DSM 43582</strain>
    </source>
</reference>
<proteinExistence type="predicted"/>
<evidence type="ECO:0000313" key="3">
    <source>
        <dbReference type="Proteomes" id="UP000540412"/>
    </source>
</evidence>
<gene>
    <name evidence="2" type="ORF">BJY24_003552</name>
</gene>